<evidence type="ECO:0000313" key="1">
    <source>
        <dbReference type="EMBL" id="KGF21274.1"/>
    </source>
</evidence>
<dbReference type="Proteomes" id="UP000053528">
    <property type="component" value="Unassembled WGS sequence"/>
</dbReference>
<dbReference type="EMBL" id="JRNH01000004">
    <property type="protein sequence ID" value="KGF21543.1"/>
    <property type="molecule type" value="Genomic_DNA"/>
</dbReference>
<name>A0A096AJZ0_9MICC</name>
<accession>A0A096AJZ0</accession>
<sequence length="426" mass="45220">MTSSTSTATERSADTEQGIAWQGVVCAPQVRTQARAQACTPGQEQTHTPLRVTPLRATQLLNEVFGGLESGPHVLPLPESPADTAWERTITHLSGLPVDLTAHGWRLTGTRAQAGIAMRRASNGLRELIQLTADDAQDAPLGHRSVTVMGPATVMHRLALPNGEPIASDHAARTDIAQAWCEGITELVPQLASLPGATPVVRIIDPDAHHAFAGSWRSSSRYRRLAHLDQQWWESLMADAAAALTAARTTGSETQTLARENTVTVWIPEAARGRAQTIAKAVEKNNGGVSVGFETVSWPEDAHAAENLLETIEALADGEHTGSRVLAPLPDSAVNEPLATGKARPFTRTADALLEPLRQAGLEPRHLLGITLQASYGFRSAAPASAATTPGAAQGRPAPELTDLQLGRGLTRLNDLAQEFSDIAHG</sequence>
<reference evidence="1 3" key="1">
    <citation type="submission" date="2014-07" db="EMBL/GenBank/DDBJ databases">
        <authorList>
            <person name="McCorrison J."/>
            <person name="Sanka R."/>
            <person name="Torralba M."/>
            <person name="Gillis M."/>
            <person name="Haft D.H."/>
            <person name="Methe B."/>
            <person name="Sutton G."/>
            <person name="Nelson K.E."/>
        </authorList>
    </citation>
    <scope>NUCLEOTIDE SEQUENCE [LARGE SCALE GENOMIC DNA]</scope>
    <source>
        <strain evidence="1 3">DNF00011</strain>
    </source>
</reference>
<comment type="caution">
    <text evidence="1">The sequence shown here is derived from an EMBL/GenBank/DDBJ whole genome shotgun (WGS) entry which is preliminary data.</text>
</comment>
<gene>
    <name evidence="1" type="ORF">HMPREF2128_00700</name>
    <name evidence="2" type="ORF">HMPREF2128_02540</name>
</gene>
<dbReference type="AlphaFoldDB" id="A0A096AJZ0"/>
<dbReference type="EMBL" id="JRNH01000004">
    <property type="protein sequence ID" value="KGF21274.1"/>
    <property type="molecule type" value="Genomic_DNA"/>
</dbReference>
<protein>
    <submittedName>
        <fullName evidence="1">Uncharacterized protein</fullName>
    </submittedName>
</protein>
<organism evidence="1 3">
    <name type="scientific">Pseudoglutamicibacter albus DNF00011</name>
    <dbReference type="NCBI Taxonomy" id="1401063"/>
    <lineage>
        <taxon>Bacteria</taxon>
        <taxon>Bacillati</taxon>
        <taxon>Actinomycetota</taxon>
        <taxon>Actinomycetes</taxon>
        <taxon>Micrococcales</taxon>
        <taxon>Micrococcaceae</taxon>
        <taxon>Pseudoglutamicibacter</taxon>
    </lineage>
</organism>
<evidence type="ECO:0000313" key="3">
    <source>
        <dbReference type="Proteomes" id="UP000053528"/>
    </source>
</evidence>
<evidence type="ECO:0000313" key="2">
    <source>
        <dbReference type="EMBL" id="KGF21543.1"/>
    </source>
</evidence>
<proteinExistence type="predicted"/>
<dbReference type="RefSeq" id="WP_052048210.1">
    <property type="nucleotide sequence ID" value="NZ_JRNH01000004.1"/>
</dbReference>